<dbReference type="SUPFAM" id="SSF51556">
    <property type="entry name" value="Metallo-dependent hydrolases"/>
    <property type="match status" value="1"/>
</dbReference>
<dbReference type="Pfam" id="PF00962">
    <property type="entry name" value="A_deaminase"/>
    <property type="match status" value="1"/>
</dbReference>
<dbReference type="InterPro" id="IPR032466">
    <property type="entry name" value="Metal_Hydrolase"/>
</dbReference>
<dbReference type="GO" id="GO:0016814">
    <property type="term" value="F:hydrolase activity, acting on carbon-nitrogen (but not peptide) bonds, in cyclic amidines"/>
    <property type="evidence" value="ECO:0007669"/>
    <property type="project" value="UniProtKB-ARBA"/>
</dbReference>
<dbReference type="GO" id="GO:0046872">
    <property type="term" value="F:metal ion binding"/>
    <property type="evidence" value="ECO:0007669"/>
    <property type="project" value="UniProtKB-KW"/>
</dbReference>
<dbReference type="Gene3D" id="3.20.20.140">
    <property type="entry name" value="Metal-dependent hydrolases"/>
    <property type="match status" value="1"/>
</dbReference>
<evidence type="ECO:0000256" key="1">
    <source>
        <dbReference type="ARBA" id="ARBA00001947"/>
    </source>
</evidence>
<dbReference type="PANTHER" id="PTHR43114:SF6">
    <property type="entry name" value="ADENINE DEAMINASE"/>
    <property type="match status" value="1"/>
</dbReference>
<name>A0A5C4M145_9ACTN</name>
<proteinExistence type="inferred from homology"/>
<organism evidence="7 8">
    <name type="scientific">Mumia zhuanghuii</name>
    <dbReference type="NCBI Taxonomy" id="2585211"/>
    <lineage>
        <taxon>Bacteria</taxon>
        <taxon>Bacillati</taxon>
        <taxon>Actinomycetota</taxon>
        <taxon>Actinomycetes</taxon>
        <taxon>Propionibacteriales</taxon>
        <taxon>Nocardioidaceae</taxon>
        <taxon>Mumia</taxon>
    </lineage>
</organism>
<sequence>MSNPSLVSQPGHDRPLEPFVHALPKVELHVHLLGAASAETVLGLARRHPEVGVPVDEAALREFYRFRDFAHFIEVYIQTNQLVTTPQDVEDLVAGVGADMAGQNIRYAELTVTPDSQLLMGIAPDELAEALTRGRARARTAGVELAWIFDIPGELGLPSGERTIDWVERYAPEGSVGFGLGGPEIGVERPQFAEVFARARALGLASVPHAGETTGPQTVRDALDSLGAVRVGHGIRAVDDPALVSELAERQIPLEIAPTSNLCTGAVTSLDEHPFPVLRDAGVLVTLNSDDPGMFDTTLEREYQLAHDAFGLSMADLADLARAAVDASFAADDIKIRISEEIDAVVGELLLES</sequence>
<dbReference type="Proteomes" id="UP000306740">
    <property type="component" value="Unassembled WGS sequence"/>
</dbReference>
<dbReference type="RefSeq" id="WP_139107405.1">
    <property type="nucleotide sequence ID" value="NZ_VDFR01000246.1"/>
</dbReference>
<comment type="similarity">
    <text evidence="2">Belongs to the metallo-dependent hydrolases superfamily. Adenosine and AMP deaminases family.</text>
</comment>
<comment type="caution">
    <text evidence="7">The sequence shown here is derived from an EMBL/GenBank/DDBJ whole genome shotgun (WGS) entry which is preliminary data.</text>
</comment>
<reference evidence="7 8" key="1">
    <citation type="submission" date="2019-05" db="EMBL/GenBank/DDBJ databases">
        <title>Mumia sp. nov., isolated from the intestinal contents of plateau pika (Ochotona curzoniae) in the Qinghai-Tibet plateau of China.</title>
        <authorList>
            <person name="Tian Z."/>
        </authorList>
    </citation>
    <scope>NUCLEOTIDE SEQUENCE [LARGE SCALE GENOMIC DNA]</scope>
    <source>
        <strain evidence="8">527</strain>
    </source>
</reference>
<feature type="domain" description="Adenosine deaminase" evidence="6">
    <location>
        <begin position="24"/>
        <end position="344"/>
    </location>
</feature>
<evidence type="ECO:0000256" key="2">
    <source>
        <dbReference type="ARBA" id="ARBA00006676"/>
    </source>
</evidence>
<accession>A0A5C4M145</accession>
<evidence type="ECO:0000259" key="6">
    <source>
        <dbReference type="Pfam" id="PF00962"/>
    </source>
</evidence>
<dbReference type="InterPro" id="IPR001365">
    <property type="entry name" value="A_deaminase_dom"/>
</dbReference>
<keyword evidence="4 7" id="KW-0378">Hydrolase</keyword>
<dbReference type="NCBIfam" id="TIGR01430">
    <property type="entry name" value="aden_deam"/>
    <property type="match status" value="1"/>
</dbReference>
<dbReference type="InterPro" id="IPR006330">
    <property type="entry name" value="Ado/ade_deaminase"/>
</dbReference>
<dbReference type="AlphaFoldDB" id="A0A5C4M145"/>
<evidence type="ECO:0000256" key="5">
    <source>
        <dbReference type="ARBA" id="ARBA00022833"/>
    </source>
</evidence>
<dbReference type="GO" id="GO:0019239">
    <property type="term" value="F:deaminase activity"/>
    <property type="evidence" value="ECO:0007669"/>
    <property type="project" value="InterPro"/>
</dbReference>
<dbReference type="PANTHER" id="PTHR43114">
    <property type="entry name" value="ADENINE DEAMINASE"/>
    <property type="match status" value="1"/>
</dbReference>
<evidence type="ECO:0000256" key="3">
    <source>
        <dbReference type="ARBA" id="ARBA00022723"/>
    </source>
</evidence>
<dbReference type="EMBL" id="VDFR01000246">
    <property type="protein sequence ID" value="TNC26315.1"/>
    <property type="molecule type" value="Genomic_DNA"/>
</dbReference>
<protein>
    <submittedName>
        <fullName evidence="7">Adenosine deaminase</fullName>
        <ecNumber evidence="7">3.5.4.4</ecNumber>
    </submittedName>
</protein>
<evidence type="ECO:0000313" key="7">
    <source>
        <dbReference type="EMBL" id="TNC26315.1"/>
    </source>
</evidence>
<evidence type="ECO:0000313" key="8">
    <source>
        <dbReference type="Proteomes" id="UP000306740"/>
    </source>
</evidence>
<comment type="cofactor">
    <cofactor evidence="1">
        <name>Zn(2+)</name>
        <dbReference type="ChEBI" id="CHEBI:29105"/>
    </cofactor>
</comment>
<keyword evidence="3" id="KW-0479">Metal-binding</keyword>
<dbReference type="EC" id="3.5.4.4" evidence="7"/>
<dbReference type="OrthoDB" id="105475at2"/>
<gene>
    <name evidence="7" type="primary">add</name>
    <name evidence="7" type="ORF">FHE65_34635</name>
</gene>
<keyword evidence="5" id="KW-0862">Zinc</keyword>
<evidence type="ECO:0000256" key="4">
    <source>
        <dbReference type="ARBA" id="ARBA00022801"/>
    </source>
</evidence>